<proteinExistence type="predicted"/>
<protein>
    <submittedName>
        <fullName evidence="1">Uncharacterized protein</fullName>
    </submittedName>
</protein>
<reference evidence="1" key="1">
    <citation type="journal article" date="2014" name="Int. J. Syst. Evol. Microbiol.">
        <title>Complete genome sequence of Corynebacterium casei LMG S-19264T (=DSM 44701T), isolated from a smear-ripened cheese.</title>
        <authorList>
            <consortium name="US DOE Joint Genome Institute (JGI-PGF)"/>
            <person name="Walter F."/>
            <person name="Albersmeier A."/>
            <person name="Kalinowski J."/>
            <person name="Ruckert C."/>
        </authorList>
    </citation>
    <scope>NUCLEOTIDE SEQUENCE</scope>
    <source>
        <strain evidence="1">CGMCC 4.5737</strain>
    </source>
</reference>
<comment type="caution">
    <text evidence="1">The sequence shown here is derived from an EMBL/GenBank/DDBJ whole genome shotgun (WGS) entry which is preliminary data.</text>
</comment>
<dbReference type="EMBL" id="BMMK01000038">
    <property type="protein sequence ID" value="GGM77304.1"/>
    <property type="molecule type" value="Genomic_DNA"/>
</dbReference>
<keyword evidence="2" id="KW-1185">Reference proteome</keyword>
<accession>A0A8J3FXX3</accession>
<dbReference type="Proteomes" id="UP000637578">
    <property type="component" value="Unassembled WGS sequence"/>
</dbReference>
<dbReference type="RefSeq" id="WP_189061329.1">
    <property type="nucleotide sequence ID" value="NZ_BMMK01000038.1"/>
</dbReference>
<evidence type="ECO:0000313" key="1">
    <source>
        <dbReference type="EMBL" id="GGM77304.1"/>
    </source>
</evidence>
<evidence type="ECO:0000313" key="2">
    <source>
        <dbReference type="Proteomes" id="UP000637578"/>
    </source>
</evidence>
<name>A0A8J3FXX3_9PSEU</name>
<dbReference type="AlphaFoldDB" id="A0A8J3FXX3"/>
<sequence>MTSTQAKNILTDEDMEATYYGVSVAAIGDGGDLIALDHPEPRRAVAALNAYCRKDCGAPRGLDARSYREAVRLLDRRWAVLAERNTDDCAWWITLKDAETPGTFPVTIWWR</sequence>
<reference evidence="1" key="2">
    <citation type="submission" date="2020-09" db="EMBL/GenBank/DDBJ databases">
        <authorList>
            <person name="Sun Q."/>
            <person name="Zhou Y."/>
        </authorList>
    </citation>
    <scope>NUCLEOTIDE SEQUENCE</scope>
    <source>
        <strain evidence="1">CGMCC 4.5737</strain>
    </source>
</reference>
<organism evidence="1 2">
    <name type="scientific">Longimycelium tulufanense</name>
    <dbReference type="NCBI Taxonomy" id="907463"/>
    <lineage>
        <taxon>Bacteria</taxon>
        <taxon>Bacillati</taxon>
        <taxon>Actinomycetota</taxon>
        <taxon>Actinomycetes</taxon>
        <taxon>Pseudonocardiales</taxon>
        <taxon>Pseudonocardiaceae</taxon>
        <taxon>Longimycelium</taxon>
    </lineage>
</organism>
<gene>
    <name evidence="1" type="ORF">GCM10012275_54980</name>
</gene>